<gene>
    <name evidence="1" type="ORF">TPAB3V08_LOCUS11370</name>
</gene>
<evidence type="ECO:0000313" key="1">
    <source>
        <dbReference type="EMBL" id="CAG2064424.1"/>
    </source>
</evidence>
<accession>A0ABN7PBG6</accession>
<name>A0ABN7PBG6_TIMPD</name>
<feature type="non-terminal residue" evidence="1">
    <location>
        <position position="107"/>
    </location>
</feature>
<protein>
    <submittedName>
        <fullName evidence="1">Uncharacterized protein</fullName>
    </submittedName>
</protein>
<organism evidence="1 2">
    <name type="scientific">Timema podura</name>
    <name type="common">Walking stick</name>
    <dbReference type="NCBI Taxonomy" id="61482"/>
    <lineage>
        <taxon>Eukaryota</taxon>
        <taxon>Metazoa</taxon>
        <taxon>Ecdysozoa</taxon>
        <taxon>Arthropoda</taxon>
        <taxon>Hexapoda</taxon>
        <taxon>Insecta</taxon>
        <taxon>Pterygota</taxon>
        <taxon>Neoptera</taxon>
        <taxon>Polyneoptera</taxon>
        <taxon>Phasmatodea</taxon>
        <taxon>Timematodea</taxon>
        <taxon>Timematoidea</taxon>
        <taxon>Timematidae</taxon>
        <taxon>Timema</taxon>
    </lineage>
</organism>
<dbReference type="EMBL" id="CAJPIN010033960">
    <property type="protein sequence ID" value="CAG2064424.1"/>
    <property type="molecule type" value="Genomic_DNA"/>
</dbReference>
<feature type="non-terminal residue" evidence="1">
    <location>
        <position position="1"/>
    </location>
</feature>
<comment type="caution">
    <text evidence="1">The sequence shown here is derived from an EMBL/GenBank/DDBJ whole genome shotgun (WGS) entry which is preliminary data.</text>
</comment>
<reference evidence="1" key="1">
    <citation type="submission" date="2021-03" db="EMBL/GenBank/DDBJ databases">
        <authorList>
            <person name="Tran Van P."/>
        </authorList>
    </citation>
    <scope>NUCLEOTIDE SEQUENCE</scope>
</reference>
<proteinExistence type="predicted"/>
<sequence length="107" mass="12033">RFPILVDSEINAKVKNAEIKLAEKRQLRIQSSRILEDIITKKSWLASQDGRQRSKTPVFGIIPVNLSDEWDRVHGSKWVLGLSIKNNSNTAIGADKIISIQRGHSAM</sequence>
<evidence type="ECO:0000313" key="2">
    <source>
        <dbReference type="Proteomes" id="UP001153148"/>
    </source>
</evidence>
<dbReference type="Proteomes" id="UP001153148">
    <property type="component" value="Unassembled WGS sequence"/>
</dbReference>
<keyword evidence="2" id="KW-1185">Reference proteome</keyword>